<reference evidence="1 2" key="1">
    <citation type="journal article" date="2016" name="Genome Biol. Evol.">
        <title>Gene Family Evolution Reflects Adaptation to Soil Environmental Stressors in the Genome of the Collembolan Orchesella cincta.</title>
        <authorList>
            <person name="Faddeeva-Vakhrusheva A."/>
            <person name="Derks M.F."/>
            <person name="Anvar S.Y."/>
            <person name="Agamennone V."/>
            <person name="Suring W."/>
            <person name="Smit S."/>
            <person name="van Straalen N.M."/>
            <person name="Roelofs D."/>
        </authorList>
    </citation>
    <scope>NUCLEOTIDE SEQUENCE [LARGE SCALE GENOMIC DNA]</scope>
    <source>
        <tissue evidence="1">Mixed pool</tissue>
    </source>
</reference>
<dbReference type="EMBL" id="LJIJ01000067">
    <property type="protein sequence ID" value="ODN03671.1"/>
    <property type="molecule type" value="Genomic_DNA"/>
</dbReference>
<proteinExistence type="predicted"/>
<organism evidence="1 2">
    <name type="scientific">Orchesella cincta</name>
    <name type="common">Springtail</name>
    <name type="synonym">Podura cincta</name>
    <dbReference type="NCBI Taxonomy" id="48709"/>
    <lineage>
        <taxon>Eukaryota</taxon>
        <taxon>Metazoa</taxon>
        <taxon>Ecdysozoa</taxon>
        <taxon>Arthropoda</taxon>
        <taxon>Hexapoda</taxon>
        <taxon>Collembola</taxon>
        <taxon>Entomobryomorpha</taxon>
        <taxon>Entomobryoidea</taxon>
        <taxon>Orchesellidae</taxon>
        <taxon>Orchesellinae</taxon>
        <taxon>Orchesella</taxon>
    </lineage>
</organism>
<evidence type="ECO:0000313" key="2">
    <source>
        <dbReference type="Proteomes" id="UP000094527"/>
    </source>
</evidence>
<protein>
    <submittedName>
        <fullName evidence="1">Octanoyltransferase</fullName>
    </submittedName>
</protein>
<keyword evidence="2" id="KW-1185">Reference proteome</keyword>
<name>A0A1D2NEI3_ORCCI</name>
<gene>
    <name evidence="1" type="ORF">Ocin01_03014</name>
</gene>
<sequence>MPSLFLAVPPVNRTPLSPSSSTAAAKYDRQTFLRTMQDNGSRSPLNVVIKENFELSTAELEDLVENLSWMFGDIDYLFCMSKLELEKLEYMCMIKFTTGDYVMQSKGLKCRDREHFLKYKPMEVMCSHYLYFMALMLLKKPANAYQVVKDMKASVSFINSTSKEGNEINEHPLPIVFDFIVKNSELFFNYVTGRTAFDSGDEVPSCDDWNAQQKLYLTLGCYIACDTIGEPMEFDVETFIDKMIYANIFMPEWGLYILEKIKRKPPHRRELFKSLESLIIDGLKQEDARCDRKNPSTFLYTLDYSSHMGVKEERGEGLMIKLRNFINTYGTVVRVRLDLAEILELCPPSPERNNLIRSCLERAVAINSLHAEANYRLGMYYYSGTDAASVPLCIRYLKASLTVDSSRFEAVMEYCQILMGKQFRLMSALSVAAAPPNARNVELDALEGNGHLCTFDVPSIIVGFTTGVGAKFWTLAQVAELRLLIFYSFMMTGADDDALKILLTIYRHNKIISNISNVHVVREKYEWASARVTLKHIVSVFTETYYELRQKEDNLRTSNKPSSSSTLSRRRTIEEGMKTMLRELISYFKDDLP</sequence>
<dbReference type="GO" id="GO:0016740">
    <property type="term" value="F:transferase activity"/>
    <property type="evidence" value="ECO:0007669"/>
    <property type="project" value="UniProtKB-KW"/>
</dbReference>
<keyword evidence="1" id="KW-0808">Transferase</keyword>
<comment type="caution">
    <text evidence="1">The sequence shown here is derived from an EMBL/GenBank/DDBJ whole genome shotgun (WGS) entry which is preliminary data.</text>
</comment>
<accession>A0A1D2NEI3</accession>
<evidence type="ECO:0000313" key="1">
    <source>
        <dbReference type="EMBL" id="ODN03671.1"/>
    </source>
</evidence>
<dbReference type="AlphaFoldDB" id="A0A1D2NEI3"/>
<dbReference type="Proteomes" id="UP000094527">
    <property type="component" value="Unassembled WGS sequence"/>
</dbReference>